<evidence type="ECO:0000259" key="5">
    <source>
        <dbReference type="Pfam" id="PF24883"/>
    </source>
</evidence>
<feature type="domain" description="DUF676" evidence="4">
    <location>
        <begin position="45"/>
        <end position="178"/>
    </location>
</feature>
<dbReference type="Proteomes" id="UP001321760">
    <property type="component" value="Unassembled WGS sequence"/>
</dbReference>
<dbReference type="SUPFAM" id="SSF53474">
    <property type="entry name" value="alpha/beta-Hydrolases"/>
    <property type="match status" value="1"/>
</dbReference>
<dbReference type="EMBL" id="MU865996">
    <property type="protein sequence ID" value="KAK4443260.1"/>
    <property type="molecule type" value="Genomic_DNA"/>
</dbReference>
<dbReference type="AlphaFoldDB" id="A0AAV9G4P3"/>
<feature type="domain" description="Nephrocystin 3-like N-terminal" evidence="5">
    <location>
        <begin position="330"/>
        <end position="498"/>
    </location>
</feature>
<feature type="compositionally biased region" description="Basic and acidic residues" evidence="3">
    <location>
        <begin position="921"/>
        <end position="935"/>
    </location>
</feature>
<dbReference type="PANTHER" id="PTHR10039">
    <property type="entry name" value="AMELOGENIN"/>
    <property type="match status" value="1"/>
</dbReference>
<dbReference type="Pfam" id="PF24883">
    <property type="entry name" value="NPHP3_N"/>
    <property type="match status" value="1"/>
</dbReference>
<comment type="caution">
    <text evidence="6">The sequence shown here is derived from an EMBL/GenBank/DDBJ whole genome shotgun (WGS) entry which is preliminary data.</text>
</comment>
<accession>A0AAV9G4P3</accession>
<evidence type="ECO:0000313" key="7">
    <source>
        <dbReference type="Proteomes" id="UP001321760"/>
    </source>
</evidence>
<dbReference type="InterPro" id="IPR027417">
    <property type="entry name" value="P-loop_NTPase"/>
</dbReference>
<organism evidence="6 7">
    <name type="scientific">Podospora aff. communis PSN243</name>
    <dbReference type="NCBI Taxonomy" id="3040156"/>
    <lineage>
        <taxon>Eukaryota</taxon>
        <taxon>Fungi</taxon>
        <taxon>Dikarya</taxon>
        <taxon>Ascomycota</taxon>
        <taxon>Pezizomycotina</taxon>
        <taxon>Sordariomycetes</taxon>
        <taxon>Sordariomycetidae</taxon>
        <taxon>Sordariales</taxon>
        <taxon>Podosporaceae</taxon>
        <taxon>Podospora</taxon>
    </lineage>
</organism>
<sequence>MSWDIFSTGSSRSREKSSKEARTADHGLHTLVAKNEQAPDCVDIVAIHGLNGHYLRTWTDERSGVNWLESILPGVVPAARVMSFSYNSMLQFSKSTADVTTFAQQLLEALVAARESSFESQRPIIFLCHSLGGLVLKKAVLLAMEDTGTSRYADLLERFSGVMFFGTPHRGSGYASWASLGARLLALGAFGTSTNVQLAEDLEPGSRNLAKIAEEFRDLCLRGELKMAIASCYETDRMSFLGNVVVDQDSAVLGLGREKETVIPMEGDHRSMCRFSNDDEKRFRPVARWLRTVTKDSLESVSHAVQLLMGRLDTVNYQAHRARNPTAVEGTCGWILEHPKYQDWLRSPDSVLLWVSGDPGCGKSVLASFLIDVFTGMARETDLNSSAATALQALLHQLFSQETPLATAAVAQLKQRPLNVENIQQLWHIFTESTTRKGATRTTICIFDGLDECEGQSRREFLRAISEFLAVVPAKEGAPERANKERKAPRLKILITSRPENQIKVAFDKTPSMKQHGKLRYSTMRLRGEDETDAVSADVAKVIRFKINALVEQGLPPALLATVERELVTHADRTFLWVSLVLDLLEEKVEAGASQRELDDVLRTRDIFSIYSQLLASRSDSPRARKALAIILVTPGDYLRAVSTQSKQLGTRTLADAEYDMVFPFENHMKSLCGHFVRIIKNKVYLVHETAREFLLKSLSSHDISVFSSSPFQHSFSLFESRTLLLNICVTYLYCLSRSPSPVDDKGRVKTPAGAFLHYAAHLWMIRYLQNLCHPLFPGFHVWIAEYWRPDLPQHRGVSDDAIQDFYLERFHLDSHMFLAMKTNDNGNDGSYTDTENSASDEEQWESAEEDLEQTAPVQMASTDRAPWRSLNPSMQADLDFFLSMSNPGSLGNHYFPLHLDPNTGLVRLNHPSQRALSYRRLKEDDAVVEEKDKSGQPPLLS</sequence>
<dbReference type="Pfam" id="PF05057">
    <property type="entry name" value="DUF676"/>
    <property type="match status" value="1"/>
</dbReference>
<evidence type="ECO:0000259" key="4">
    <source>
        <dbReference type="Pfam" id="PF05057"/>
    </source>
</evidence>
<comment type="similarity">
    <text evidence="1">Belongs to the putative lipase ROG1 family.</text>
</comment>
<feature type="compositionally biased region" description="Basic and acidic residues" evidence="3">
    <location>
        <begin position="12"/>
        <end position="25"/>
    </location>
</feature>
<dbReference type="InterPro" id="IPR007751">
    <property type="entry name" value="DUF676_lipase-like"/>
</dbReference>
<dbReference type="PANTHER" id="PTHR10039:SF14">
    <property type="entry name" value="NACHT DOMAIN-CONTAINING PROTEIN"/>
    <property type="match status" value="1"/>
</dbReference>
<feature type="region of interest" description="Disordered" evidence="3">
    <location>
        <begin position="1"/>
        <end position="25"/>
    </location>
</feature>
<proteinExistence type="inferred from homology"/>
<dbReference type="InterPro" id="IPR056884">
    <property type="entry name" value="NPHP3-like_N"/>
</dbReference>
<dbReference type="Gene3D" id="3.40.50.1820">
    <property type="entry name" value="alpha/beta hydrolase"/>
    <property type="match status" value="1"/>
</dbReference>
<reference evidence="6" key="1">
    <citation type="journal article" date="2023" name="Mol. Phylogenet. Evol.">
        <title>Genome-scale phylogeny and comparative genomics of the fungal order Sordariales.</title>
        <authorList>
            <person name="Hensen N."/>
            <person name="Bonometti L."/>
            <person name="Westerberg I."/>
            <person name="Brannstrom I.O."/>
            <person name="Guillou S."/>
            <person name="Cros-Aarteil S."/>
            <person name="Calhoun S."/>
            <person name="Haridas S."/>
            <person name="Kuo A."/>
            <person name="Mondo S."/>
            <person name="Pangilinan J."/>
            <person name="Riley R."/>
            <person name="LaButti K."/>
            <person name="Andreopoulos B."/>
            <person name="Lipzen A."/>
            <person name="Chen C."/>
            <person name="Yan M."/>
            <person name="Daum C."/>
            <person name="Ng V."/>
            <person name="Clum A."/>
            <person name="Steindorff A."/>
            <person name="Ohm R.A."/>
            <person name="Martin F."/>
            <person name="Silar P."/>
            <person name="Natvig D.O."/>
            <person name="Lalanne C."/>
            <person name="Gautier V."/>
            <person name="Ament-Velasquez S.L."/>
            <person name="Kruys A."/>
            <person name="Hutchinson M.I."/>
            <person name="Powell A.J."/>
            <person name="Barry K."/>
            <person name="Miller A.N."/>
            <person name="Grigoriev I.V."/>
            <person name="Debuchy R."/>
            <person name="Gladieux P."/>
            <person name="Hiltunen Thoren M."/>
            <person name="Johannesson H."/>
        </authorList>
    </citation>
    <scope>NUCLEOTIDE SEQUENCE</scope>
    <source>
        <strain evidence="6">PSN243</strain>
    </source>
</reference>
<dbReference type="SUPFAM" id="SSF52540">
    <property type="entry name" value="P-loop containing nucleoside triphosphate hydrolases"/>
    <property type="match status" value="1"/>
</dbReference>
<dbReference type="Gene3D" id="3.40.50.300">
    <property type="entry name" value="P-loop containing nucleotide triphosphate hydrolases"/>
    <property type="match status" value="1"/>
</dbReference>
<feature type="compositionally biased region" description="Polar residues" evidence="3">
    <location>
        <begin position="827"/>
        <end position="838"/>
    </location>
</feature>
<name>A0AAV9G4P3_9PEZI</name>
<evidence type="ECO:0000256" key="3">
    <source>
        <dbReference type="SAM" id="MobiDB-lite"/>
    </source>
</evidence>
<feature type="compositionally biased region" description="Acidic residues" evidence="3">
    <location>
        <begin position="839"/>
        <end position="853"/>
    </location>
</feature>
<evidence type="ECO:0000256" key="2">
    <source>
        <dbReference type="ARBA" id="ARBA00022737"/>
    </source>
</evidence>
<keyword evidence="7" id="KW-1185">Reference proteome</keyword>
<keyword evidence="2" id="KW-0677">Repeat</keyword>
<gene>
    <name evidence="6" type="ORF">QBC34DRAFT_452612</name>
</gene>
<feature type="region of interest" description="Disordered" evidence="3">
    <location>
        <begin position="827"/>
        <end position="869"/>
    </location>
</feature>
<evidence type="ECO:0000256" key="1">
    <source>
        <dbReference type="ARBA" id="ARBA00007920"/>
    </source>
</evidence>
<protein>
    <submittedName>
        <fullName evidence="6">Ankyrin repeat protein</fullName>
    </submittedName>
</protein>
<reference evidence="6" key="2">
    <citation type="submission" date="2023-05" db="EMBL/GenBank/DDBJ databases">
        <authorList>
            <consortium name="Lawrence Berkeley National Laboratory"/>
            <person name="Steindorff A."/>
            <person name="Hensen N."/>
            <person name="Bonometti L."/>
            <person name="Westerberg I."/>
            <person name="Brannstrom I.O."/>
            <person name="Guillou S."/>
            <person name="Cros-Aarteil S."/>
            <person name="Calhoun S."/>
            <person name="Haridas S."/>
            <person name="Kuo A."/>
            <person name="Mondo S."/>
            <person name="Pangilinan J."/>
            <person name="Riley R."/>
            <person name="Labutti K."/>
            <person name="Andreopoulos B."/>
            <person name="Lipzen A."/>
            <person name="Chen C."/>
            <person name="Yanf M."/>
            <person name="Daum C."/>
            <person name="Ng V."/>
            <person name="Clum A."/>
            <person name="Ohm R."/>
            <person name="Martin F."/>
            <person name="Silar P."/>
            <person name="Natvig D."/>
            <person name="Lalanne C."/>
            <person name="Gautier V."/>
            <person name="Ament-Velasquez S.L."/>
            <person name="Kruys A."/>
            <person name="Hutchinson M.I."/>
            <person name="Powell A.J."/>
            <person name="Barry K."/>
            <person name="Miller A.N."/>
            <person name="Grigoriev I.V."/>
            <person name="Debuchy R."/>
            <person name="Gladieux P."/>
            <person name="Thoren M.H."/>
            <person name="Johannesson H."/>
        </authorList>
    </citation>
    <scope>NUCLEOTIDE SEQUENCE</scope>
    <source>
        <strain evidence="6">PSN243</strain>
    </source>
</reference>
<feature type="region of interest" description="Disordered" evidence="3">
    <location>
        <begin position="920"/>
        <end position="942"/>
    </location>
</feature>
<evidence type="ECO:0000313" key="6">
    <source>
        <dbReference type="EMBL" id="KAK4443260.1"/>
    </source>
</evidence>
<dbReference type="InterPro" id="IPR029058">
    <property type="entry name" value="AB_hydrolase_fold"/>
</dbReference>